<evidence type="ECO:0000313" key="8">
    <source>
        <dbReference type="Proteomes" id="UP001527099"/>
    </source>
</evidence>
<keyword evidence="2" id="KW-0677">Repeat</keyword>
<keyword evidence="5" id="KW-0472">Membrane</keyword>
<dbReference type="SUPFAM" id="SSF48452">
    <property type="entry name" value="TPR-like"/>
    <property type="match status" value="1"/>
</dbReference>
<accession>A0ABT4GCE1</accession>
<evidence type="ECO:0000256" key="2">
    <source>
        <dbReference type="ARBA" id="ARBA00022737"/>
    </source>
</evidence>
<dbReference type="Gene3D" id="1.25.40.10">
    <property type="entry name" value="Tetratricopeptide repeat domain"/>
    <property type="match status" value="1"/>
</dbReference>
<name>A0ABT4GCE1_9BACL</name>
<dbReference type="Pfam" id="PF01436">
    <property type="entry name" value="NHL"/>
    <property type="match status" value="1"/>
</dbReference>
<dbReference type="SUPFAM" id="SSF101898">
    <property type="entry name" value="NHL repeat"/>
    <property type="match status" value="1"/>
</dbReference>
<dbReference type="CDD" id="cd05819">
    <property type="entry name" value="NHL"/>
    <property type="match status" value="1"/>
</dbReference>
<reference evidence="7 8" key="1">
    <citation type="submission" date="2022-05" db="EMBL/GenBank/DDBJ databases">
        <title>Genome Sequencing of Bee-Associated Microbes.</title>
        <authorList>
            <person name="Dunlap C."/>
        </authorList>
    </citation>
    <scope>NUCLEOTIDE SEQUENCE [LARGE SCALE GENOMIC DNA]</scope>
    <source>
        <strain evidence="7 8">NRRL B-14421</strain>
    </source>
</reference>
<evidence type="ECO:0000313" key="7">
    <source>
        <dbReference type="EMBL" id="MCY9693855.1"/>
    </source>
</evidence>
<dbReference type="PROSITE" id="PS51125">
    <property type="entry name" value="NHL"/>
    <property type="match status" value="2"/>
</dbReference>
<dbReference type="Pfam" id="PF13414">
    <property type="entry name" value="TPR_11"/>
    <property type="match status" value="1"/>
</dbReference>
<evidence type="ECO:0000256" key="6">
    <source>
        <dbReference type="SAM" id="SignalP"/>
    </source>
</evidence>
<dbReference type="InterPro" id="IPR011042">
    <property type="entry name" value="6-blade_b-propeller_TolB-like"/>
</dbReference>
<keyword evidence="3" id="KW-0325">Glycoprotein</keyword>
<dbReference type="PANTHER" id="PTHR10680:SF14">
    <property type="entry name" value="PEPTIDYL-GLYCINE ALPHA-AMIDATING MONOOXYGENASE"/>
    <property type="match status" value="1"/>
</dbReference>
<feature type="signal peptide" evidence="6">
    <location>
        <begin position="1"/>
        <end position="25"/>
    </location>
</feature>
<evidence type="ECO:0000256" key="3">
    <source>
        <dbReference type="ARBA" id="ARBA00023180"/>
    </source>
</evidence>
<dbReference type="InterPro" id="IPR011990">
    <property type="entry name" value="TPR-like_helical_dom_sf"/>
</dbReference>
<dbReference type="RefSeq" id="WP_029196273.1">
    <property type="nucleotide sequence ID" value="NZ_JAMDMW010000014.1"/>
</dbReference>
<keyword evidence="1 6" id="KW-0732">Signal</keyword>
<dbReference type="EMBL" id="JAMDMX010000041">
    <property type="protein sequence ID" value="MCY9693855.1"/>
    <property type="molecule type" value="Genomic_DNA"/>
</dbReference>
<keyword evidence="5" id="KW-1133">Transmembrane helix</keyword>
<keyword evidence="5" id="KW-0812">Transmembrane</keyword>
<dbReference type="InterPro" id="IPR001258">
    <property type="entry name" value="NHL_repeat"/>
</dbReference>
<comment type="caution">
    <text evidence="7">The sequence shown here is derived from an EMBL/GenBank/DDBJ whole genome shotgun (WGS) entry which is preliminary data.</text>
</comment>
<feature type="repeat" description="NHL" evidence="4">
    <location>
        <begin position="314"/>
        <end position="357"/>
    </location>
</feature>
<dbReference type="Gene3D" id="2.120.10.30">
    <property type="entry name" value="TolB, C-terminal domain"/>
    <property type="match status" value="2"/>
</dbReference>
<keyword evidence="8" id="KW-1185">Reference proteome</keyword>
<feature type="repeat" description="NHL" evidence="4">
    <location>
        <begin position="50"/>
        <end position="91"/>
    </location>
</feature>
<organism evidence="7 8">
    <name type="scientific">Paenibacillus alginolyticus</name>
    <dbReference type="NCBI Taxonomy" id="59839"/>
    <lineage>
        <taxon>Bacteria</taxon>
        <taxon>Bacillati</taxon>
        <taxon>Bacillota</taxon>
        <taxon>Bacilli</taxon>
        <taxon>Bacillales</taxon>
        <taxon>Paenibacillaceae</taxon>
        <taxon>Paenibacillus</taxon>
    </lineage>
</organism>
<feature type="chain" id="PRO_5047137074" evidence="6">
    <location>
        <begin position="26"/>
        <end position="475"/>
    </location>
</feature>
<proteinExistence type="predicted"/>
<protein>
    <submittedName>
        <fullName evidence="7">Tetratricopeptide repeat protein</fullName>
    </submittedName>
</protein>
<dbReference type="PANTHER" id="PTHR10680">
    <property type="entry name" value="PEPTIDYL-GLYCINE ALPHA-AMIDATING MONOOXYGENASE"/>
    <property type="match status" value="1"/>
</dbReference>
<evidence type="ECO:0000256" key="1">
    <source>
        <dbReference type="ARBA" id="ARBA00022729"/>
    </source>
</evidence>
<dbReference type="Proteomes" id="UP001527099">
    <property type="component" value="Unassembled WGS sequence"/>
</dbReference>
<evidence type="ECO:0000256" key="4">
    <source>
        <dbReference type="PROSITE-ProRule" id="PRU00504"/>
    </source>
</evidence>
<gene>
    <name evidence="7" type="ORF">M5X19_13235</name>
</gene>
<feature type="transmembrane region" description="Helical" evidence="5">
    <location>
        <begin position="441"/>
        <end position="459"/>
    </location>
</feature>
<sequence length="475" mass="54140">MLRRASACFFCLVFLLMLVSEPVRAMPQISYTRDPLHDYRVPIPLAYTVGEVIMNIGQKPFNKASDLFIDSKGLLYVVDTGNNRIVKLDPKGRVLGIFGEEQGVKLNGPEGIFVDELDDMFVADTGNGKIIHLDPKGAKIEEFVRPKTSLMKGNANFSPNKVLIDKRGYLNVLDRNDPNGFIMIDANNQFRGYLAANHVPFSWQQLLIRLLATPEQKEQLSKAVPPQHANLTMDEEGYIYSPTVLIDKDQIKKLNALGTNIFKKDTFYGEKSIESGSLAMPYFVDIAVDQYGIINALDATSRKIYQYNQEGNLLAVFGGHGSVKGTFEYPSSIGVDQQGRIFVLDRDRNNIQVFEPTRFSELIHQASALYFNGRYEEALKPWHEVLQIDENYPLAHRGVAKALYKQERWQESMAEFKLAGDQEGYSDAFGQYRRQYMKNHFGWILLILALLLYVLYFIFKRLRGLAQMIVRRLGY</sequence>
<evidence type="ECO:0000256" key="5">
    <source>
        <dbReference type="SAM" id="Phobius"/>
    </source>
</evidence>